<name>A0AAW8JCR4_9GAMM</name>
<comment type="caution">
    <text evidence="3">The sequence shown here is derived from an EMBL/GenBank/DDBJ whole genome shotgun (WGS) entry which is preliminary data.</text>
</comment>
<organism evidence="3 4">
    <name type="scientific">Acinetobacter rudis</name>
    <dbReference type="NCBI Taxonomy" id="632955"/>
    <lineage>
        <taxon>Bacteria</taxon>
        <taxon>Pseudomonadati</taxon>
        <taxon>Pseudomonadota</taxon>
        <taxon>Gammaproteobacteria</taxon>
        <taxon>Moraxellales</taxon>
        <taxon>Moraxellaceae</taxon>
        <taxon>Acinetobacter</taxon>
    </lineage>
</organism>
<feature type="signal peptide" evidence="2">
    <location>
        <begin position="1"/>
        <end position="23"/>
    </location>
</feature>
<evidence type="ECO:0000256" key="2">
    <source>
        <dbReference type="SAM" id="SignalP"/>
    </source>
</evidence>
<reference evidence="3" key="1">
    <citation type="submission" date="2023-08" db="EMBL/GenBank/DDBJ databases">
        <title>Emergence of clinically-relevant ST2 carbapenem-resistant Acinetobacter baumannii strains in hospital sewages in Zhejiang, East of China.</title>
        <authorList>
            <person name="Kaichao C."/>
            <person name="Zhang R."/>
        </authorList>
    </citation>
    <scope>NUCLEOTIDE SEQUENCE</scope>
    <source>
        <strain evidence="3">M-RB-37</strain>
    </source>
</reference>
<dbReference type="SUPFAM" id="SSF56935">
    <property type="entry name" value="Porins"/>
    <property type="match status" value="1"/>
</dbReference>
<evidence type="ECO:0000313" key="3">
    <source>
        <dbReference type="EMBL" id="MDQ8936989.1"/>
    </source>
</evidence>
<dbReference type="RefSeq" id="WP_308980677.1">
    <property type="nucleotide sequence ID" value="NZ_JAVIDL010000042.1"/>
</dbReference>
<protein>
    <submittedName>
        <fullName evidence="3">DcaP family trimeric outer membrane transporter</fullName>
    </submittedName>
</protein>
<dbReference type="Pfam" id="PF19577">
    <property type="entry name" value="DcaP"/>
    <property type="match status" value="1"/>
</dbReference>
<proteinExistence type="predicted"/>
<feature type="chain" id="PRO_5043712411" evidence="2">
    <location>
        <begin position="24"/>
        <end position="427"/>
    </location>
</feature>
<evidence type="ECO:0000256" key="1">
    <source>
        <dbReference type="SAM" id="Coils"/>
    </source>
</evidence>
<keyword evidence="2" id="KW-0732">Signal</keyword>
<sequence>MNKLKLNTLAVALGLSFSGVTHAAANSEVTQLRNEVSQLRAMIEQLQTEQKKQAIVYDVQATKVVAPVVKVDTTARKGLGFTAGGAEFNIYGNVRADAGYQFEGATGGTPYNQIATAELSGDNGKDRLRSTLSATRLGLDFKTATQKGDVAGKIEVDFLGSNDSLRIRHAYMTYDDWLIGQTWSNFAVPDYMAETIDAMGYVGQSVKRTPQVRYTNKFNPNTSLIMALEDPKDAQADMKMRLPALTARVTHKFADNFSIGARAMLHDKKTNEDNEMAWGVGLGAKYDITPSTTLKADYYHVDGDSSFIYNSNQGFVTDANKNIKETNAFDSINVGVTQKFNQQWRGTLGFGYMKADNNKDYLGYFTDKTKVNKDIWQGWGNVFYSPVQPLSFGLEYVYGERQTFSTATMDSKTGKDSRLNAVAMYNF</sequence>
<dbReference type="Proteomes" id="UP001243844">
    <property type="component" value="Unassembled WGS sequence"/>
</dbReference>
<dbReference type="AlphaFoldDB" id="A0AAW8JCR4"/>
<accession>A0AAW8JCR4</accession>
<keyword evidence="1" id="KW-0175">Coiled coil</keyword>
<evidence type="ECO:0000313" key="4">
    <source>
        <dbReference type="Proteomes" id="UP001243844"/>
    </source>
</evidence>
<dbReference type="EMBL" id="JAVIDL010000042">
    <property type="protein sequence ID" value="MDQ8936989.1"/>
    <property type="molecule type" value="Genomic_DNA"/>
</dbReference>
<dbReference type="Gene3D" id="2.40.160.20">
    <property type="match status" value="1"/>
</dbReference>
<feature type="coiled-coil region" evidence="1">
    <location>
        <begin position="22"/>
        <end position="49"/>
    </location>
</feature>
<gene>
    <name evidence="3" type="ORF">RFH47_14800</name>
</gene>
<dbReference type="InterPro" id="IPR045748">
    <property type="entry name" value="DcaP"/>
</dbReference>